<evidence type="ECO:0000256" key="1">
    <source>
        <dbReference type="ARBA" id="ARBA00023172"/>
    </source>
</evidence>
<organism evidence="3 4">
    <name type="scientific">Roseburia intestinalis</name>
    <dbReference type="NCBI Taxonomy" id="166486"/>
    <lineage>
        <taxon>Bacteria</taxon>
        <taxon>Bacillati</taxon>
        <taxon>Bacillota</taxon>
        <taxon>Clostridia</taxon>
        <taxon>Lachnospirales</taxon>
        <taxon>Lachnospiraceae</taxon>
        <taxon>Roseburia</taxon>
    </lineage>
</organism>
<evidence type="ECO:0000313" key="3">
    <source>
        <dbReference type="EMBL" id="RHA66495.1"/>
    </source>
</evidence>
<dbReference type="RefSeq" id="WP_117921699.1">
    <property type="nucleotide sequence ID" value="NZ_QSFP01000012.1"/>
</dbReference>
<dbReference type="GO" id="GO:0006310">
    <property type="term" value="P:DNA recombination"/>
    <property type="evidence" value="ECO:0007669"/>
    <property type="project" value="UniProtKB-KW"/>
</dbReference>
<dbReference type="Proteomes" id="UP000284465">
    <property type="component" value="Unassembled WGS sequence"/>
</dbReference>
<name>A0A413SGH8_9FIRM</name>
<dbReference type="InterPro" id="IPR002104">
    <property type="entry name" value="Integrase_catalytic"/>
</dbReference>
<reference evidence="3 4" key="1">
    <citation type="submission" date="2018-08" db="EMBL/GenBank/DDBJ databases">
        <title>A genome reference for cultivated species of the human gut microbiota.</title>
        <authorList>
            <person name="Zou Y."/>
            <person name="Xue W."/>
            <person name="Luo G."/>
        </authorList>
    </citation>
    <scope>NUCLEOTIDE SEQUENCE [LARGE SCALE GENOMIC DNA]</scope>
    <source>
        <strain evidence="3 4">AM43-11</strain>
    </source>
</reference>
<dbReference type="Pfam" id="PF00589">
    <property type="entry name" value="Phage_integrase"/>
    <property type="match status" value="1"/>
</dbReference>
<protein>
    <submittedName>
        <fullName evidence="3">Integrase</fullName>
    </submittedName>
</protein>
<proteinExistence type="predicted"/>
<dbReference type="GO" id="GO:0003677">
    <property type="term" value="F:DNA binding"/>
    <property type="evidence" value="ECO:0007669"/>
    <property type="project" value="InterPro"/>
</dbReference>
<keyword evidence="1" id="KW-0233">DNA recombination</keyword>
<comment type="caution">
    <text evidence="3">The sequence shown here is derived from an EMBL/GenBank/DDBJ whole genome shotgun (WGS) entry which is preliminary data.</text>
</comment>
<dbReference type="InterPro" id="IPR013762">
    <property type="entry name" value="Integrase-like_cat_sf"/>
</dbReference>
<accession>A0A413SGH8</accession>
<sequence length="410" mass="47014">MPKKRKGELPSGNIRKKIYDHSELCFDEHGNPVIDPKTGRQKKIKKYISVTGETVAEANQLKAQVMANKQLMKRPLNLTLYEAIDKYIQSSDAVLSPATIRGYRTIQRNAFKSIMYCKLSQLSTELLRDAVNTESKRTTGKKNPRQIKAKTVINEYGLITAVINTYAPALDCTVKLPQIEHNQHEISTPDVIYQIVKDTPIELPALLAMWLSLTESEILGLTKSKSISSDGCYITIKEVIVKDEHNNAVVKNKGKQPTRDRTLRLPEYLKQLIDKIETDQLVTLSGTALSKRFNRLITKAGIPHMTFHDLRHVNASVMAVLRIPDKYAQERGGWKTDHIMKSTYMQTFSSERAAIDNQIDQYMQDTLFKNASEQKKEQKYHHWLELFDLKDTKTNQKHFLKFCEDNHINL</sequence>
<gene>
    <name evidence="3" type="ORF">DW927_11380</name>
</gene>
<dbReference type="EMBL" id="QSFP01000012">
    <property type="protein sequence ID" value="RHA66495.1"/>
    <property type="molecule type" value="Genomic_DNA"/>
</dbReference>
<dbReference type="Gene3D" id="1.10.443.10">
    <property type="entry name" value="Intergrase catalytic core"/>
    <property type="match status" value="1"/>
</dbReference>
<evidence type="ECO:0000313" key="4">
    <source>
        <dbReference type="Proteomes" id="UP000284465"/>
    </source>
</evidence>
<evidence type="ECO:0000259" key="2">
    <source>
        <dbReference type="PROSITE" id="PS51898"/>
    </source>
</evidence>
<dbReference type="InterPro" id="IPR011010">
    <property type="entry name" value="DNA_brk_join_enz"/>
</dbReference>
<dbReference type="AlphaFoldDB" id="A0A413SGH8"/>
<dbReference type="PROSITE" id="PS51898">
    <property type="entry name" value="TYR_RECOMBINASE"/>
    <property type="match status" value="1"/>
</dbReference>
<feature type="domain" description="Tyr recombinase" evidence="2">
    <location>
        <begin position="175"/>
        <end position="357"/>
    </location>
</feature>
<dbReference type="GO" id="GO:0015074">
    <property type="term" value="P:DNA integration"/>
    <property type="evidence" value="ECO:0007669"/>
    <property type="project" value="InterPro"/>
</dbReference>
<dbReference type="SUPFAM" id="SSF56349">
    <property type="entry name" value="DNA breaking-rejoining enzymes"/>
    <property type="match status" value="1"/>
</dbReference>